<sequence length="447" mass="47725">MAVIASLHGSTSGDGFLIAPVGAHVFDAALSLRTDAGTASVTLRAAPDPGALSFSQTSVTVTTAPTSVTVHANGKSMSRGDTTIEVVQADTVVASLVVTCIANPVIHIRGRFQARFATAIAIYNSSPMYTADSEDIGPGWTWALEGEPGFVPPTGNVPERIDLPVGRVIRFNDPVALRTHAAPVVTTVDKISGETKTGIQVFTSGDPVIGERANLGPNTYFAGNREIDPADPTPEDFYDDANEPMGLFELHIGDRFSGASKIGPFTHKASFANEHTRTPDSRPIATGLEDATAERLEFGLPDLATFSETRIDLLVADYEALPPGDSPQRRNIARRIGHLLFAVRPAKRAAVTAAHPNAFVPRVPTLPLGWTKKEVFNGKVDADLRFEADGSSVIEYFSLFTSFAFQSHMFSFHSDELCAHHISSVRADPTAGPSSLAFPELATVHPR</sequence>
<keyword evidence="2" id="KW-1185">Reference proteome</keyword>
<gene>
    <name evidence="1" type="ORF">Cba03nite_59650</name>
</gene>
<protein>
    <submittedName>
        <fullName evidence="1">Uncharacterized protein</fullName>
    </submittedName>
</protein>
<dbReference type="RefSeq" id="WP_376819367.1">
    <property type="nucleotide sequence ID" value="NZ_JBHTGC010000001.1"/>
</dbReference>
<accession>A0A8J3JPL7</accession>
<proteinExistence type="predicted"/>
<dbReference type="EMBL" id="BONF01000039">
    <property type="protein sequence ID" value="GIF84616.1"/>
    <property type="molecule type" value="Genomic_DNA"/>
</dbReference>
<evidence type="ECO:0000313" key="2">
    <source>
        <dbReference type="Proteomes" id="UP000601223"/>
    </source>
</evidence>
<evidence type="ECO:0000313" key="1">
    <source>
        <dbReference type="EMBL" id="GIF84616.1"/>
    </source>
</evidence>
<organism evidence="1 2">
    <name type="scientific">Catellatospora bangladeshensis</name>
    <dbReference type="NCBI Taxonomy" id="310355"/>
    <lineage>
        <taxon>Bacteria</taxon>
        <taxon>Bacillati</taxon>
        <taxon>Actinomycetota</taxon>
        <taxon>Actinomycetes</taxon>
        <taxon>Micromonosporales</taxon>
        <taxon>Micromonosporaceae</taxon>
        <taxon>Catellatospora</taxon>
    </lineage>
</organism>
<comment type="caution">
    <text evidence="1">The sequence shown here is derived from an EMBL/GenBank/DDBJ whole genome shotgun (WGS) entry which is preliminary data.</text>
</comment>
<name>A0A8J3JPL7_9ACTN</name>
<dbReference type="AlphaFoldDB" id="A0A8J3JPL7"/>
<dbReference type="Proteomes" id="UP000601223">
    <property type="component" value="Unassembled WGS sequence"/>
</dbReference>
<reference evidence="1 2" key="1">
    <citation type="submission" date="2021-01" db="EMBL/GenBank/DDBJ databases">
        <title>Whole genome shotgun sequence of Catellatospora bangladeshensis NBRC 107357.</title>
        <authorList>
            <person name="Komaki H."/>
            <person name="Tamura T."/>
        </authorList>
    </citation>
    <scope>NUCLEOTIDE SEQUENCE [LARGE SCALE GENOMIC DNA]</scope>
    <source>
        <strain evidence="1 2">NBRC 107357</strain>
    </source>
</reference>